<dbReference type="SUPFAM" id="SSF51011">
    <property type="entry name" value="Glycosyl hydrolase domain"/>
    <property type="match status" value="1"/>
</dbReference>
<dbReference type="SUPFAM" id="SSF51445">
    <property type="entry name" value="(Trans)glycosidases"/>
    <property type="match status" value="1"/>
</dbReference>
<dbReference type="EC" id="3.2.1.1" evidence="2"/>
<name>A0ABU0S612_9HYPH</name>
<evidence type="ECO:0000313" key="2">
    <source>
        <dbReference type="EMBL" id="MDQ0995365.1"/>
    </source>
</evidence>
<proteinExistence type="predicted"/>
<dbReference type="InterPro" id="IPR013780">
    <property type="entry name" value="Glyco_hydro_b"/>
</dbReference>
<dbReference type="Gene3D" id="3.20.20.80">
    <property type="entry name" value="Glycosidases"/>
    <property type="match status" value="1"/>
</dbReference>
<keyword evidence="2" id="KW-0378">Hydrolase</keyword>
<dbReference type="CDD" id="cd11334">
    <property type="entry name" value="AmyAc_TreS"/>
    <property type="match status" value="1"/>
</dbReference>
<dbReference type="EMBL" id="JAUSZT010000002">
    <property type="protein sequence ID" value="MDQ0995365.1"/>
    <property type="molecule type" value="Genomic_DNA"/>
</dbReference>
<dbReference type="GO" id="GO:0047471">
    <property type="term" value="F:maltose alpha-D-glucosyltransferase activity"/>
    <property type="evidence" value="ECO:0007669"/>
    <property type="project" value="UniProtKB-EC"/>
</dbReference>
<feature type="domain" description="Glycosyl hydrolase family 13 catalytic" evidence="1">
    <location>
        <begin position="13"/>
        <end position="393"/>
    </location>
</feature>
<dbReference type="Gene3D" id="2.60.40.1180">
    <property type="entry name" value="Golgi alpha-mannosidase II"/>
    <property type="match status" value="1"/>
</dbReference>
<dbReference type="Pfam" id="PF16657">
    <property type="entry name" value="Malt_amylase_C"/>
    <property type="match status" value="1"/>
</dbReference>
<dbReference type="PANTHER" id="PTHR10357">
    <property type="entry name" value="ALPHA-AMYLASE FAMILY MEMBER"/>
    <property type="match status" value="1"/>
</dbReference>
<dbReference type="InterPro" id="IPR017853">
    <property type="entry name" value="GH"/>
</dbReference>
<dbReference type="Gene3D" id="3.90.400.10">
    <property type="entry name" value="Oligo-1,6-glucosidase, Domain 2"/>
    <property type="match status" value="1"/>
</dbReference>
<dbReference type="SMART" id="SM00642">
    <property type="entry name" value="Aamy"/>
    <property type="match status" value="1"/>
</dbReference>
<evidence type="ECO:0000313" key="3">
    <source>
        <dbReference type="Proteomes" id="UP001237780"/>
    </source>
</evidence>
<keyword evidence="2" id="KW-0413">Isomerase</keyword>
<dbReference type="EC" id="5.4.99.16" evidence="2"/>
<organism evidence="2 3">
    <name type="scientific">Phyllobacterium ifriqiyense</name>
    <dbReference type="NCBI Taxonomy" id="314238"/>
    <lineage>
        <taxon>Bacteria</taxon>
        <taxon>Pseudomonadati</taxon>
        <taxon>Pseudomonadota</taxon>
        <taxon>Alphaproteobacteria</taxon>
        <taxon>Hyphomicrobiales</taxon>
        <taxon>Phyllobacteriaceae</taxon>
        <taxon>Phyllobacterium</taxon>
    </lineage>
</organism>
<gene>
    <name evidence="2" type="ORF">QFZ34_000542</name>
</gene>
<dbReference type="RefSeq" id="WP_307276508.1">
    <property type="nucleotide sequence ID" value="NZ_JAUSZT010000002.1"/>
</dbReference>
<dbReference type="GO" id="GO:0004556">
    <property type="term" value="F:alpha-amylase activity"/>
    <property type="evidence" value="ECO:0007669"/>
    <property type="project" value="UniProtKB-EC"/>
</dbReference>
<keyword evidence="3" id="KW-1185">Reference proteome</keyword>
<dbReference type="Proteomes" id="UP001237780">
    <property type="component" value="Unassembled WGS sequence"/>
</dbReference>
<protein>
    <submittedName>
        <fullName evidence="2">Maltose alpha-D-glucosyltransferase/alpha-amylase</fullName>
        <ecNumber evidence="2">3.2.1.1</ecNumber>
        <ecNumber evidence="2">5.4.99.16</ecNumber>
    </submittedName>
</protein>
<comment type="caution">
    <text evidence="2">The sequence shown here is derived from an EMBL/GenBank/DDBJ whole genome shotgun (WGS) entry which is preliminary data.</text>
</comment>
<accession>A0ABU0S612</accession>
<keyword evidence="2" id="KW-0326">Glycosidase</keyword>
<dbReference type="PANTHER" id="PTHR10357:SF219">
    <property type="entry name" value="MALTOSE ALPHA-D-GLUCOSYLTRANSFERASE"/>
    <property type="match status" value="1"/>
</dbReference>
<dbReference type="Pfam" id="PF00128">
    <property type="entry name" value="Alpha-amylase"/>
    <property type="match status" value="2"/>
</dbReference>
<dbReference type="InterPro" id="IPR045857">
    <property type="entry name" value="O16G_dom_2"/>
</dbReference>
<dbReference type="InterPro" id="IPR032091">
    <property type="entry name" value="Malt_amylase-like_C"/>
</dbReference>
<dbReference type="InterPro" id="IPR006047">
    <property type="entry name" value="GH13_cat_dom"/>
</dbReference>
<evidence type="ECO:0000259" key="1">
    <source>
        <dbReference type="SMART" id="SM00642"/>
    </source>
</evidence>
<sequence>MTKHWYQEAVFYGIDVQRFADGNGDGIGDFIGLSQKLEYIRELGVTCIWLLPFFGSPDRDNGYDVSNFMAINPKVGTWNDFLAFLHRAGEFGIRVIIDLVINHTSDEHPWFQAARRDEKCRYRNYYVWSGDPPPIAPDTVSIFPGEEATVWTYDEVARSYYFHKFYHFQPELNIANPQVREEILRIIDFWLAFGVSGFRVDAAPLLIGDNGLKHANPHDPHGVLRDLASYVAERRPSAVLLGEVNMPLDQTKAYFGDSDQLHLMFNFQLACHIFAGLALESAEPINKAIGVIPDPPPGCGWTNFLRNLDELDFSQVSSDLKKQVFEAFAPSKSMQVYGRGIRRRIAPMFDGNPRRILLAFSLILSMRGPPLFVYGDEIGLGENLENEGRNAVRVPMQWTAGRNGGFSEAKGADLILRPKREGAFGYRKVNVANQQGDPNSVLGGIKKLIKIRRKSTVLSEGRMTVCHTSERSVFAHAFEDGQSQLLITHNLSSAPVNTTIELNNLKVESTVNLMTGNKVAWEHPLKVKLPPYGYCWLQFERKL</sequence>
<reference evidence="2 3" key="1">
    <citation type="submission" date="2023-07" db="EMBL/GenBank/DDBJ databases">
        <title>Comparative genomics of wheat-associated soil bacteria to identify genetic determinants of phenazine resistance.</title>
        <authorList>
            <person name="Mouncey N."/>
        </authorList>
    </citation>
    <scope>NUCLEOTIDE SEQUENCE [LARGE SCALE GENOMIC DNA]</scope>
    <source>
        <strain evidence="2 3">W4I11</strain>
    </source>
</reference>